<evidence type="ECO:0000256" key="1">
    <source>
        <dbReference type="SAM" id="Phobius"/>
    </source>
</evidence>
<evidence type="ECO:0000313" key="2">
    <source>
        <dbReference type="EMBL" id="ARU18238.1"/>
    </source>
</evidence>
<dbReference type="KEGG" id="cman:A9D14_17915"/>
<keyword evidence="2" id="KW-0614">Plasmid</keyword>
<gene>
    <name evidence="2" type="ORF">A9D14_17915</name>
</gene>
<keyword evidence="3" id="KW-1185">Reference proteome</keyword>
<name>A0A217EYN7_9SPHN</name>
<protein>
    <submittedName>
        <fullName evidence="2">Uncharacterized protein</fullName>
    </submittedName>
</protein>
<keyword evidence="1" id="KW-0472">Membrane</keyword>
<reference evidence="2 3" key="1">
    <citation type="submission" date="2017-01" db="EMBL/GenBank/DDBJ databases">
        <title>Complete genome sequence of esterase-producing bacterium Croceicoccus marinus E4A9.</title>
        <authorList>
            <person name="Wu Y.-H."/>
            <person name="Cheng H."/>
            <person name="Xu L."/>
            <person name="Huo Y.-Y."/>
            <person name="Wang C.-S."/>
            <person name="Xu X.-W."/>
        </authorList>
    </citation>
    <scope>NUCLEOTIDE SEQUENCE [LARGE SCALE GENOMIC DNA]</scope>
    <source>
        <strain evidence="2 3">E4A9</strain>
        <plasmid evidence="3">Plasmid pcme4a9ii</plasmid>
    </source>
</reference>
<geneLocation type="plasmid" evidence="3">
    <name>pcme4a9ii</name>
</geneLocation>
<dbReference type="EMBL" id="CP019604">
    <property type="protein sequence ID" value="ARU18238.1"/>
    <property type="molecule type" value="Genomic_DNA"/>
</dbReference>
<accession>A0A217EYN7</accession>
<feature type="transmembrane region" description="Helical" evidence="1">
    <location>
        <begin position="85"/>
        <end position="108"/>
    </location>
</feature>
<keyword evidence="1" id="KW-1133">Transmembrane helix</keyword>
<evidence type="ECO:0000313" key="3">
    <source>
        <dbReference type="Proteomes" id="UP000195807"/>
    </source>
</evidence>
<proteinExistence type="predicted"/>
<organism evidence="2 3">
    <name type="scientific">Croceicoccus marinus</name>
    <dbReference type="NCBI Taxonomy" id="450378"/>
    <lineage>
        <taxon>Bacteria</taxon>
        <taxon>Pseudomonadati</taxon>
        <taxon>Pseudomonadota</taxon>
        <taxon>Alphaproteobacteria</taxon>
        <taxon>Sphingomonadales</taxon>
        <taxon>Erythrobacteraceae</taxon>
        <taxon>Croceicoccus</taxon>
    </lineage>
</organism>
<dbReference type="STRING" id="450378.GCA_001661675_03599"/>
<dbReference type="AlphaFoldDB" id="A0A217EYN7"/>
<sequence>MLPVTHPEPPPLTKYSCGERTRRAYGIGSEQQLKDRPAPMEQDLDPILSALAHDVAPSVPGGFMEGVWERVGDISARQDRAMRSMLFAGLFAVGLGAGVLTVQAPVYAQETAYPLFSDARLSPAALLHVD</sequence>
<keyword evidence="1" id="KW-0812">Transmembrane</keyword>
<dbReference type="Proteomes" id="UP000195807">
    <property type="component" value="Plasmid pCME4A9II"/>
</dbReference>